<dbReference type="PANTHER" id="PTHR21180:SF32">
    <property type="entry name" value="ENDONUCLEASE_EXONUCLEASE_PHOSPHATASE FAMILY DOMAIN-CONTAINING PROTEIN 1"/>
    <property type="match status" value="1"/>
</dbReference>
<evidence type="ECO:0000313" key="8">
    <source>
        <dbReference type="Proteomes" id="UP000256718"/>
    </source>
</evidence>
<dbReference type="KEGG" id="sage:EN72_04645"/>
<dbReference type="InterPro" id="IPR010994">
    <property type="entry name" value="RuvA_2-like"/>
</dbReference>
<evidence type="ECO:0000259" key="1">
    <source>
        <dbReference type="SMART" id="SM00278"/>
    </source>
</evidence>
<dbReference type="GO" id="GO:0015627">
    <property type="term" value="C:type II protein secretion system complex"/>
    <property type="evidence" value="ECO:0007669"/>
    <property type="project" value="TreeGrafter"/>
</dbReference>
<dbReference type="GO" id="GO:0006281">
    <property type="term" value="P:DNA repair"/>
    <property type="evidence" value="ECO:0007669"/>
    <property type="project" value="InterPro"/>
</dbReference>
<dbReference type="AlphaFoldDB" id="A0A0E1EGY5"/>
<dbReference type="RefSeq" id="WP_000461744.1">
    <property type="nucleotide sequence ID" value="NZ_AP018935.1"/>
</dbReference>
<dbReference type="SMART" id="SM00278">
    <property type="entry name" value="HhH1"/>
    <property type="match status" value="2"/>
</dbReference>
<dbReference type="Proteomes" id="UP000256718">
    <property type="component" value="Unassembled WGS sequence"/>
</dbReference>
<dbReference type="NCBIfam" id="TIGR00426">
    <property type="entry name" value="competence protein ComEA helix-hairpin-helix repeat region"/>
    <property type="match status" value="1"/>
</dbReference>
<reference evidence="5 8" key="3">
    <citation type="journal article" date="2018" name="Emerg. Microbes Infect.">
        <title>Phenotypic and molecular analysis of nontypeable Group B streptococci: identification of cps2a and hybrid cps2a/cps5 Group B streptococcal capsule gene clusters.</title>
        <authorList>
            <person name="Alhhazmi A."/>
            <person name="Tyrrell G.J."/>
        </authorList>
    </citation>
    <scope>NUCLEOTIDE SEQUENCE [LARGE SCALE GENOMIC DNA]</scope>
    <source>
        <strain evidence="5 8">PLGBS17</strain>
    </source>
</reference>
<organism evidence="5 8">
    <name type="scientific">Streptococcus agalactiae</name>
    <dbReference type="NCBI Taxonomy" id="1311"/>
    <lineage>
        <taxon>Bacteria</taxon>
        <taxon>Bacillati</taxon>
        <taxon>Bacillota</taxon>
        <taxon>Bacilli</taxon>
        <taxon>Lactobacillales</taxon>
        <taxon>Streptococcaceae</taxon>
        <taxon>Streptococcus</taxon>
    </lineage>
</organism>
<dbReference type="Pfam" id="PF12836">
    <property type="entry name" value="HHH_3"/>
    <property type="match status" value="1"/>
</dbReference>
<sequence length="217" mass="23713">MFEIVLEKIKSHKWETTGIIVGLLLFGILGLNHFGTHHKEDNLNINLEKKVSTITEKKVPMISHVKDKVSNQVTVDVKGAVNHPGVYSLPSQSRVTDAIKRAGGLSNLADSKSVNLAQKLQDETVIYVAQKGEKITVVEEEKANNIATQGNSKGKINLNKADLSSLQTISGVGAKRAQDILDYRDSQGGFKTIDDLKNVSGIGEKTLEKLRQDVTID</sequence>
<evidence type="ECO:0000313" key="4">
    <source>
        <dbReference type="EMBL" id="OCM71192.1"/>
    </source>
</evidence>
<dbReference type="GO" id="GO:0003677">
    <property type="term" value="F:DNA binding"/>
    <property type="evidence" value="ECO:0007669"/>
    <property type="project" value="InterPro"/>
</dbReference>
<reference evidence="4 7" key="2">
    <citation type="journal article" date="2016" name="Sci. Rep.">
        <title>Serotype IV Streptococcus agalactiae ST-452 has arisen from large genomic recombination events between CC23 and the hypervirulent CC17 lineages.</title>
        <authorList>
            <person name="Campisi E."/>
            <person name="Rinaudo C.D."/>
            <person name="Donati C."/>
            <person name="Barucco M."/>
            <person name="Torricelli G."/>
            <person name="Edwards M.S."/>
            <person name="Baker C.J."/>
            <person name="Margarit I."/>
            <person name="Rosini R."/>
        </authorList>
    </citation>
    <scope>NUCLEOTIDE SEQUENCE [LARGE SCALE GENOMIC DNA]</scope>
    <source>
        <strain evidence="4 7">CZ-PW-140</strain>
    </source>
</reference>
<protein>
    <submittedName>
        <fullName evidence="5">Competence protein CelA</fullName>
    </submittedName>
    <submittedName>
        <fullName evidence="3">Helix-hairpin-helix domain-containing protein</fullName>
    </submittedName>
</protein>
<dbReference type="OMA" id="DEMMIYV"/>
<dbReference type="SUPFAM" id="SSF47781">
    <property type="entry name" value="RuvA domain 2-like"/>
    <property type="match status" value="1"/>
</dbReference>
<feature type="domain" description="Helix-hairpin-helix DNA-binding motif class 1" evidence="1">
    <location>
        <begin position="194"/>
        <end position="213"/>
    </location>
</feature>
<dbReference type="GO" id="GO:0015628">
    <property type="term" value="P:protein secretion by the type II secretion system"/>
    <property type="evidence" value="ECO:0007669"/>
    <property type="project" value="TreeGrafter"/>
</dbReference>
<reference evidence="3" key="4">
    <citation type="submission" date="2023-05" db="EMBL/GenBank/DDBJ databases">
        <title>Cataloging the Phylogenetic Diversity of Human Bladder Bacteria.</title>
        <authorList>
            <person name="Du J."/>
        </authorList>
    </citation>
    <scope>NUCLEOTIDE SEQUENCE</scope>
    <source>
        <strain evidence="3">UMB8703</strain>
    </source>
</reference>
<dbReference type="Proteomes" id="UP001230629">
    <property type="component" value="Unassembled WGS sequence"/>
</dbReference>
<evidence type="ECO:0000313" key="3">
    <source>
        <dbReference type="EMBL" id="MDK6898690.1"/>
    </source>
</evidence>
<proteinExistence type="predicted"/>
<comment type="caution">
    <text evidence="5">The sequence shown here is derived from an EMBL/GenBank/DDBJ whole genome shotgun (WGS) entry which is preliminary data.</text>
</comment>
<dbReference type="Proteomes" id="UP000035174">
    <property type="component" value="Unassembled WGS sequence"/>
</dbReference>
<dbReference type="Proteomes" id="UP000093122">
    <property type="component" value="Unassembled WGS sequence"/>
</dbReference>
<accession>A0A0E1EGY5</accession>
<dbReference type="InterPro" id="IPR003583">
    <property type="entry name" value="Hlx-hairpin-Hlx_DNA-bd_motif"/>
</dbReference>
<dbReference type="Gene3D" id="1.10.150.310">
    <property type="entry name" value="Tex RuvX-like domain-like"/>
    <property type="match status" value="1"/>
</dbReference>
<dbReference type="PANTHER" id="PTHR21180">
    <property type="entry name" value="ENDONUCLEASE/EXONUCLEASE/PHOSPHATASE FAMILY DOMAIN-CONTAINING PROTEIN 1"/>
    <property type="match status" value="1"/>
</dbReference>
<dbReference type="EMBL" id="JASOIH010000001">
    <property type="protein sequence ID" value="MDK6898690.1"/>
    <property type="molecule type" value="Genomic_DNA"/>
</dbReference>
<dbReference type="EMBL" id="QHGZ01000154">
    <property type="protein sequence ID" value="RDY81577.1"/>
    <property type="molecule type" value="Genomic_DNA"/>
</dbReference>
<feature type="domain" description="Helix-hairpin-helix DNA-binding motif class 1" evidence="1">
    <location>
        <begin position="164"/>
        <end position="183"/>
    </location>
</feature>
<dbReference type="InterPro" id="IPR004509">
    <property type="entry name" value="Competence_ComEA_HhH"/>
</dbReference>
<name>A0A0E1EGY5_STRAG</name>
<dbReference type="EMBL" id="LCVB01000032">
    <property type="protein sequence ID" value="KLJ28290.1"/>
    <property type="molecule type" value="Genomic_DNA"/>
</dbReference>
<dbReference type="Gene3D" id="3.10.560.10">
    <property type="entry name" value="Outer membrane lipoprotein wza domain like"/>
    <property type="match status" value="1"/>
</dbReference>
<gene>
    <name evidence="4" type="ORF">AX245_05075</name>
    <name evidence="5" type="ORF">C4618_06820</name>
    <name evidence="3" type="ORF">QP229_01600</name>
    <name evidence="2" type="ORF">WA45_08420</name>
</gene>
<dbReference type="InterPro" id="IPR051675">
    <property type="entry name" value="Endo/Exo/Phosphatase_dom_1"/>
</dbReference>
<dbReference type="EMBL" id="MAWT01000033">
    <property type="protein sequence ID" value="OCM71192.1"/>
    <property type="molecule type" value="Genomic_DNA"/>
</dbReference>
<evidence type="ECO:0000313" key="2">
    <source>
        <dbReference type="EMBL" id="KLJ28290.1"/>
    </source>
</evidence>
<evidence type="ECO:0000313" key="5">
    <source>
        <dbReference type="EMBL" id="RDY81577.1"/>
    </source>
</evidence>
<dbReference type="Pfam" id="PF10531">
    <property type="entry name" value="SLBB"/>
    <property type="match status" value="1"/>
</dbReference>
<reference evidence="2 6" key="1">
    <citation type="journal article" date="2015" name="PLoS ONE">
        <title>Genomic analysis reveals the molecular basis for capsule loss in the group B streptococcus population.</title>
        <authorList>
            <consortium name="DEVANI Consortium"/>
            <person name="Rosini R."/>
            <person name="Campisi E."/>
            <person name="De Chiara M."/>
            <person name="Tettelin H."/>
            <person name="Rinaudo D."/>
            <person name="Toniolo C."/>
            <person name="Metruccio M."/>
            <person name="Guidotti S."/>
            <person name="Sorensen U.B."/>
            <person name="Kilian M."/>
            <person name="Ramirez M."/>
            <person name="Janulczyk R."/>
            <person name="Donati C."/>
            <person name="Grandi G."/>
            <person name="Margarit I."/>
        </authorList>
    </citation>
    <scope>NUCLEOTIDE SEQUENCE [LARGE SCALE GENOMIC DNA]</scope>
    <source>
        <strain evidence="2 6">ES-PW-063</strain>
    </source>
</reference>
<evidence type="ECO:0000313" key="7">
    <source>
        <dbReference type="Proteomes" id="UP000093122"/>
    </source>
</evidence>
<dbReference type="InterPro" id="IPR019554">
    <property type="entry name" value="Soluble_ligand-bd"/>
</dbReference>
<evidence type="ECO:0000313" key="6">
    <source>
        <dbReference type="Proteomes" id="UP000035174"/>
    </source>
</evidence>